<dbReference type="EMBL" id="HBGY01006101">
    <property type="protein sequence ID" value="CAD9562931.1"/>
    <property type="molecule type" value="Transcribed_RNA"/>
</dbReference>
<sequence length="367" mass="41019">MISVTSRFCEAFQIYFRSNRARCCRPTPTLHSESSSDAVDCDGPKAAGRTRPERSSRTRRRSTTTTRNRESSKHQKEETVVFDGKALTSSQCSNEGASPFDLSGSNGITKQIRCMTPDISPQGERIEHPCFSFLSLDDLFGQELGMSAKFNDDASFRLALRAAIRQDIFDSTPFYRNLSEKAASVLLLPDSSLEGSWRKPVDYGSDIRMKHTTKVLVDAFDCIADRTNIPTGDELLDKIGSACGAKPSTHLIDIYGVQDRKISHSWHQDSGISPDSSKTVLWGFPAEDNYEGCGVFSHVIPLQYECVAPDTHPRMEPVLFDGFDENHDAHIVRPSYAPGRELLLYRDIDVLHSSPDVAYRTSVMRFM</sequence>
<proteinExistence type="predicted"/>
<feature type="compositionally biased region" description="Basic and acidic residues" evidence="1">
    <location>
        <begin position="67"/>
        <end position="77"/>
    </location>
</feature>
<accession>A0A7S2K0Q4</accession>
<protein>
    <submittedName>
        <fullName evidence="2">Uncharacterized protein</fullName>
    </submittedName>
</protein>
<gene>
    <name evidence="2" type="ORF">LDAN0321_LOCUS3753</name>
</gene>
<name>A0A7S2K0Q4_9STRA</name>
<evidence type="ECO:0000313" key="2">
    <source>
        <dbReference type="EMBL" id="CAD9562931.1"/>
    </source>
</evidence>
<dbReference type="AlphaFoldDB" id="A0A7S2K0Q4"/>
<feature type="region of interest" description="Disordered" evidence="1">
    <location>
        <begin position="26"/>
        <end position="77"/>
    </location>
</feature>
<organism evidence="2">
    <name type="scientific">Leptocylindrus danicus</name>
    <dbReference type="NCBI Taxonomy" id="163516"/>
    <lineage>
        <taxon>Eukaryota</taxon>
        <taxon>Sar</taxon>
        <taxon>Stramenopiles</taxon>
        <taxon>Ochrophyta</taxon>
        <taxon>Bacillariophyta</taxon>
        <taxon>Coscinodiscophyceae</taxon>
        <taxon>Chaetocerotophycidae</taxon>
        <taxon>Leptocylindrales</taxon>
        <taxon>Leptocylindraceae</taxon>
        <taxon>Leptocylindrus</taxon>
    </lineage>
</organism>
<evidence type="ECO:0000256" key="1">
    <source>
        <dbReference type="SAM" id="MobiDB-lite"/>
    </source>
</evidence>
<reference evidence="2" key="1">
    <citation type="submission" date="2021-01" db="EMBL/GenBank/DDBJ databases">
        <authorList>
            <person name="Corre E."/>
            <person name="Pelletier E."/>
            <person name="Niang G."/>
            <person name="Scheremetjew M."/>
            <person name="Finn R."/>
            <person name="Kale V."/>
            <person name="Holt S."/>
            <person name="Cochrane G."/>
            <person name="Meng A."/>
            <person name="Brown T."/>
            <person name="Cohen L."/>
        </authorList>
    </citation>
    <scope>NUCLEOTIDE SEQUENCE</scope>
    <source>
        <strain evidence="2">B650</strain>
    </source>
</reference>